<evidence type="ECO:0000256" key="2">
    <source>
        <dbReference type="ARBA" id="ARBA00022603"/>
    </source>
</evidence>
<dbReference type="GO" id="GO:0009307">
    <property type="term" value="P:DNA restriction-modification system"/>
    <property type="evidence" value="ECO:0007669"/>
    <property type="project" value="UniProtKB-KW"/>
</dbReference>
<dbReference type="REBASE" id="3004">
    <property type="entry name" value="Sau42I"/>
</dbReference>
<dbReference type="EC" id="2.1.1.72" evidence="1"/>
<proteinExistence type="predicted"/>
<evidence type="ECO:0000256" key="5">
    <source>
        <dbReference type="ARBA" id="ARBA00022747"/>
    </source>
</evidence>
<evidence type="ECO:0000256" key="1">
    <source>
        <dbReference type="ARBA" id="ARBA00011900"/>
    </source>
</evidence>
<dbReference type="GO" id="GO:0009007">
    <property type="term" value="F:site-specific DNA-methyltransferase (adenine-specific) activity"/>
    <property type="evidence" value="ECO:0007669"/>
    <property type="project" value="UniProtKB-EC"/>
</dbReference>
<evidence type="ECO:0000313" key="8">
    <source>
        <dbReference type="EMBL" id="CAA64185.1"/>
    </source>
</evidence>
<dbReference type="InterPro" id="IPR003356">
    <property type="entry name" value="DNA_methylase_A-5"/>
</dbReference>
<dbReference type="PRINTS" id="PR00507">
    <property type="entry name" value="N12N6MTFRASE"/>
</dbReference>
<reference evidence="8" key="1">
    <citation type="submission" date="1995-12" db="EMBL/GenBank/DDBJ databases">
        <authorList>
            <person name="Dempsey R.M."/>
        </authorList>
    </citation>
    <scope>NUCLEOTIDE SEQUENCE</scope>
    <source>
        <strain evidence="8">PS42D</strain>
    </source>
</reference>
<dbReference type="GO" id="GO:0003677">
    <property type="term" value="F:DNA binding"/>
    <property type="evidence" value="ECO:0007669"/>
    <property type="project" value="InterPro"/>
</dbReference>
<evidence type="ECO:0000256" key="4">
    <source>
        <dbReference type="ARBA" id="ARBA00022691"/>
    </source>
</evidence>
<dbReference type="InterPro" id="IPR051537">
    <property type="entry name" value="DNA_Adenine_Mtase"/>
</dbReference>
<organism evidence="8">
    <name type="scientific">Staphylococcus phage phi-42</name>
    <dbReference type="NCBI Taxonomy" id="12412"/>
    <lineage>
        <taxon>Viruses</taxon>
    </lineage>
</organism>
<keyword evidence="4" id="KW-0949">S-adenosyl-L-methionine</keyword>
<keyword evidence="3" id="KW-0808">Transferase</keyword>
<dbReference type="SUPFAM" id="SSF53335">
    <property type="entry name" value="S-adenosyl-L-methionine-dependent methyltransferases"/>
    <property type="match status" value="1"/>
</dbReference>
<protein>
    <recommendedName>
        <fullName evidence="1">site-specific DNA-methyltransferase (adenine-specific)</fullName>
        <ecNumber evidence="1">2.1.1.72</ecNumber>
    </recommendedName>
</protein>
<feature type="domain" description="DNA methylase adenine-specific" evidence="7">
    <location>
        <begin position="307"/>
        <end position="551"/>
    </location>
</feature>
<evidence type="ECO:0000256" key="6">
    <source>
        <dbReference type="ARBA" id="ARBA00047942"/>
    </source>
</evidence>
<keyword evidence="2" id="KW-0489">Methyltransferase</keyword>
<dbReference type="Pfam" id="PF02384">
    <property type="entry name" value="N6_Mtase"/>
    <property type="match status" value="1"/>
</dbReference>
<dbReference type="InterPro" id="IPR029063">
    <property type="entry name" value="SAM-dependent_MTases_sf"/>
</dbReference>
<sequence>MKSFMLPNEKSGIDEYMNDEIKSLGVEYYRESSGNIEVQNALKSASKRLNGNIGKPEFTFFSKDFLIVVEDKNDVNLHIHSENGIIILDDANIVPKYAVNGAIHYAKHIINNTDIVHKAFAIAASGNGHSNKISIYFVDDKGYKFISDINNLNDLKKENIEEFYRVSVLGELPKEERELKEVNKIAADLHEDLRNYGSLEGEKKASVVSAILLALENEEVIFNIDKLQGIQGEGVKDGEILFDAIDIYLRNKSLMPHAKIGELKDNFTFIQNDLTLNRVREDLGMTPLKYFTIKLNEKLKKNIKHSDMDILGNFYGEFVKYGGNDGNSLGIVLTPRHITNLMCELIDINKNDYVLDPCCGSGGFLIAAMNKMLHETEDEEKKTHIKQEQLHGIELQQKLFTIATTNMILRGDGKSNLKRDDIFHIEKELYANKITKALINPPYSQAKTKNLSHLSEISFINETLSLMKIGAKLAAIVPQSTMIGKTKNDNYKRDILENHSLDTVITLNKDTFYGVGVNPCIAVFTAGIPQDEKKRVNFINFSDDGYIVRKHIGLVGDGTEKSKKEYLLNVLNDYEDADTNFLVKSPITWEDEWVHSFFYYNEEIPTDEEFEKTIADYLSFEFDMKLHGRGYLFDDETEC</sequence>
<accession>P95687</accession>
<comment type="catalytic activity">
    <reaction evidence="6">
        <text>a 2'-deoxyadenosine in DNA + S-adenosyl-L-methionine = an N(6)-methyl-2'-deoxyadenosine in DNA + S-adenosyl-L-homocysteine + H(+)</text>
        <dbReference type="Rhea" id="RHEA:15197"/>
        <dbReference type="Rhea" id="RHEA-COMP:12418"/>
        <dbReference type="Rhea" id="RHEA-COMP:12419"/>
        <dbReference type="ChEBI" id="CHEBI:15378"/>
        <dbReference type="ChEBI" id="CHEBI:57856"/>
        <dbReference type="ChEBI" id="CHEBI:59789"/>
        <dbReference type="ChEBI" id="CHEBI:90615"/>
        <dbReference type="ChEBI" id="CHEBI:90616"/>
        <dbReference type="EC" id="2.1.1.72"/>
    </reaction>
</comment>
<dbReference type="GO" id="GO:0032259">
    <property type="term" value="P:methylation"/>
    <property type="evidence" value="ECO:0007669"/>
    <property type="project" value="UniProtKB-KW"/>
</dbReference>
<evidence type="ECO:0000256" key="3">
    <source>
        <dbReference type="ARBA" id="ARBA00022679"/>
    </source>
</evidence>
<keyword evidence="5" id="KW-0680">Restriction system</keyword>
<dbReference type="Gene3D" id="3.40.50.150">
    <property type="entry name" value="Vaccinia Virus protein VP39"/>
    <property type="match status" value="1"/>
</dbReference>
<evidence type="ECO:0000259" key="7">
    <source>
        <dbReference type="Pfam" id="PF02384"/>
    </source>
</evidence>
<dbReference type="PANTHER" id="PTHR42933">
    <property type="entry name" value="SLR6095 PROTEIN"/>
    <property type="match status" value="1"/>
</dbReference>
<dbReference type="EMBL" id="X94423">
    <property type="protein sequence ID" value="CAA64185.1"/>
    <property type="molecule type" value="Genomic_DNA"/>
</dbReference>
<reference evidence="8" key="2">
    <citation type="journal article" date="2005" name="Microbiology (Mosc.)">
        <title>Sau42I, a BcgI-like restriction-modification system encoded by theStaphylococcus aureus quadruple-converting phage pi42.</title>
        <authorList>
            <person name="Dempsey R."/>
            <person name="Carroll D."/>
            <person name="Kong H."/>
            <person name="Higgins L."/>
            <person name="Keane C.T."/>
            <person name="Coleman D.C."/>
        </authorList>
    </citation>
    <scope>NUCLEOTIDE SEQUENCE</scope>
    <source>
        <strain evidence="8">PS42D</strain>
    </source>
</reference>
<dbReference type="PANTHER" id="PTHR42933:SF1">
    <property type="entry name" value="SITE-SPECIFIC DNA-METHYLTRANSFERASE (ADENINE-SPECIFIC)"/>
    <property type="match status" value="1"/>
</dbReference>
<dbReference type="GO" id="GO:0008170">
    <property type="term" value="F:N-methyltransferase activity"/>
    <property type="evidence" value="ECO:0007669"/>
    <property type="project" value="InterPro"/>
</dbReference>
<name>P95687_9VIRU</name>